<comment type="similarity">
    <text evidence="8">Belongs to the binding-protein-dependent transport system permease family.</text>
</comment>
<feature type="transmembrane region" description="Helical" evidence="8">
    <location>
        <begin position="7"/>
        <end position="28"/>
    </location>
</feature>
<dbReference type="PANTHER" id="PTHR43357:SF4">
    <property type="entry name" value="INNER MEMBRANE ABC TRANSPORTER PERMEASE PROTEIN YDCV"/>
    <property type="match status" value="1"/>
</dbReference>
<dbReference type="PROSITE" id="PS50928">
    <property type="entry name" value="ABC_TM1"/>
    <property type="match status" value="1"/>
</dbReference>
<feature type="domain" description="ABC transmembrane type-1" evidence="9">
    <location>
        <begin position="60"/>
        <end position="247"/>
    </location>
</feature>
<evidence type="ECO:0000256" key="7">
    <source>
        <dbReference type="ARBA" id="ARBA00023136"/>
    </source>
</evidence>
<sequence length="262" mass="29931">MKKISKFILYIYIVLLIFAGIDLIFTSFRQNYPWPNLILANYSLRSYNYLLKDKKFMVGLFNSLSIGLCSSLLSLIMSIPLAKKLYYKQKAFKMISFVVFLPFLIGVTSIGLGLQLFFKQMGFAGSKILIIICQCLLIIPYEVRIIRPAYSFLGDNIIYAGKMLGASDSNIRKEIIFPILAPFIKTALIMGFILSISDYYLTLVLGSGLVETFMTVAFPFFVSRDRAISSTISILFLLINIIFIIIVEIIFRLIFRSKKWTL</sequence>
<keyword evidence="11" id="KW-1185">Reference proteome</keyword>
<dbReference type="CDD" id="cd06261">
    <property type="entry name" value="TM_PBP2"/>
    <property type="match status" value="1"/>
</dbReference>
<keyword evidence="2 8" id="KW-0813">Transport</keyword>
<evidence type="ECO:0000256" key="6">
    <source>
        <dbReference type="ARBA" id="ARBA00022989"/>
    </source>
</evidence>
<comment type="subcellular location">
    <subcellularLocation>
        <location evidence="1">Cell inner membrane</location>
        <topology evidence="1">Multi-pass membrane protein</topology>
    </subcellularLocation>
    <subcellularLocation>
        <location evidence="8">Cell membrane</location>
        <topology evidence="8">Multi-pass membrane protein</topology>
    </subcellularLocation>
</comment>
<dbReference type="Gene3D" id="1.10.3720.10">
    <property type="entry name" value="MetI-like"/>
    <property type="match status" value="1"/>
</dbReference>
<proteinExistence type="inferred from homology"/>
<accession>A0A2I1M9J8</accession>
<evidence type="ECO:0000256" key="1">
    <source>
        <dbReference type="ARBA" id="ARBA00004429"/>
    </source>
</evidence>
<feature type="transmembrane region" description="Helical" evidence="8">
    <location>
        <begin position="175"/>
        <end position="194"/>
    </location>
</feature>
<name>A0A2I1M9J8_9FIRM</name>
<keyword evidence="7 8" id="KW-0472">Membrane</keyword>
<evidence type="ECO:0000259" key="9">
    <source>
        <dbReference type="PROSITE" id="PS50928"/>
    </source>
</evidence>
<keyword evidence="5 8" id="KW-0812">Transmembrane</keyword>
<evidence type="ECO:0000313" key="10">
    <source>
        <dbReference type="EMBL" id="PKZ16800.1"/>
    </source>
</evidence>
<organism evidence="10 11">
    <name type="scientific">Anaerococcus octavius</name>
    <dbReference type="NCBI Taxonomy" id="54007"/>
    <lineage>
        <taxon>Bacteria</taxon>
        <taxon>Bacillati</taxon>
        <taxon>Bacillota</taxon>
        <taxon>Tissierellia</taxon>
        <taxon>Tissierellales</taxon>
        <taxon>Peptoniphilaceae</taxon>
        <taxon>Anaerococcus</taxon>
    </lineage>
</organism>
<dbReference type="AlphaFoldDB" id="A0A2I1M9J8"/>
<feature type="transmembrane region" description="Helical" evidence="8">
    <location>
        <begin position="200"/>
        <end position="222"/>
    </location>
</feature>
<dbReference type="Proteomes" id="UP000234335">
    <property type="component" value="Unassembled WGS sequence"/>
</dbReference>
<dbReference type="InterPro" id="IPR035906">
    <property type="entry name" value="MetI-like_sf"/>
</dbReference>
<reference evidence="10 11" key="1">
    <citation type="submission" date="2017-12" db="EMBL/GenBank/DDBJ databases">
        <title>Phylogenetic diversity of female urinary microbiome.</title>
        <authorList>
            <person name="Thomas-White K."/>
            <person name="Wolfe A.J."/>
        </authorList>
    </citation>
    <scope>NUCLEOTIDE SEQUENCE [LARGE SCALE GENOMIC DNA]</scope>
    <source>
        <strain evidence="10 11">UMB0119</strain>
    </source>
</reference>
<dbReference type="InterPro" id="IPR000515">
    <property type="entry name" value="MetI-like"/>
</dbReference>
<evidence type="ECO:0000256" key="2">
    <source>
        <dbReference type="ARBA" id="ARBA00022448"/>
    </source>
</evidence>
<gene>
    <name evidence="10" type="ORF">CYJ34_03170</name>
</gene>
<evidence type="ECO:0000256" key="4">
    <source>
        <dbReference type="ARBA" id="ARBA00022519"/>
    </source>
</evidence>
<dbReference type="RefSeq" id="WP_101539899.1">
    <property type="nucleotide sequence ID" value="NZ_PKGS01000002.1"/>
</dbReference>
<evidence type="ECO:0000313" key="11">
    <source>
        <dbReference type="Proteomes" id="UP000234335"/>
    </source>
</evidence>
<evidence type="ECO:0000256" key="3">
    <source>
        <dbReference type="ARBA" id="ARBA00022475"/>
    </source>
</evidence>
<keyword evidence="4" id="KW-0997">Cell inner membrane</keyword>
<comment type="caution">
    <text evidence="10">The sequence shown here is derived from an EMBL/GenBank/DDBJ whole genome shotgun (WGS) entry which is preliminary data.</text>
</comment>
<keyword evidence="6 8" id="KW-1133">Transmembrane helix</keyword>
<dbReference type="GO" id="GO:0005886">
    <property type="term" value="C:plasma membrane"/>
    <property type="evidence" value="ECO:0007669"/>
    <property type="project" value="UniProtKB-SubCell"/>
</dbReference>
<feature type="transmembrane region" description="Helical" evidence="8">
    <location>
        <begin position="124"/>
        <end position="143"/>
    </location>
</feature>
<dbReference type="SUPFAM" id="SSF161098">
    <property type="entry name" value="MetI-like"/>
    <property type="match status" value="1"/>
</dbReference>
<feature type="transmembrane region" description="Helical" evidence="8">
    <location>
        <begin position="94"/>
        <end position="118"/>
    </location>
</feature>
<keyword evidence="3" id="KW-1003">Cell membrane</keyword>
<feature type="transmembrane region" description="Helical" evidence="8">
    <location>
        <begin position="56"/>
        <end position="82"/>
    </location>
</feature>
<protein>
    <recommendedName>
        <fullName evidence="9">ABC transmembrane type-1 domain-containing protein</fullName>
    </recommendedName>
</protein>
<dbReference type="GO" id="GO:0055085">
    <property type="term" value="P:transmembrane transport"/>
    <property type="evidence" value="ECO:0007669"/>
    <property type="project" value="InterPro"/>
</dbReference>
<evidence type="ECO:0000256" key="5">
    <source>
        <dbReference type="ARBA" id="ARBA00022692"/>
    </source>
</evidence>
<dbReference type="PANTHER" id="PTHR43357">
    <property type="entry name" value="INNER MEMBRANE ABC TRANSPORTER PERMEASE PROTEIN YDCV"/>
    <property type="match status" value="1"/>
</dbReference>
<feature type="transmembrane region" description="Helical" evidence="8">
    <location>
        <begin position="234"/>
        <end position="255"/>
    </location>
</feature>
<dbReference type="EMBL" id="PKGS01000002">
    <property type="protein sequence ID" value="PKZ16800.1"/>
    <property type="molecule type" value="Genomic_DNA"/>
</dbReference>
<evidence type="ECO:0000256" key="8">
    <source>
        <dbReference type="RuleBase" id="RU363032"/>
    </source>
</evidence>
<dbReference type="Pfam" id="PF00528">
    <property type="entry name" value="BPD_transp_1"/>
    <property type="match status" value="1"/>
</dbReference>